<dbReference type="EMBL" id="CQAW01000004">
    <property type="protein sequence ID" value="CNH39316.1"/>
    <property type="molecule type" value="Genomic_DNA"/>
</dbReference>
<dbReference type="Proteomes" id="UP000041882">
    <property type="component" value="Unassembled WGS sequence"/>
</dbReference>
<gene>
    <name evidence="1" type="ORF">ERS008472_01336</name>
</gene>
<accession>A0A0T9P0X5</accession>
<keyword evidence="2" id="KW-1185">Reference proteome</keyword>
<reference evidence="2" key="1">
    <citation type="submission" date="2015-03" db="EMBL/GenBank/DDBJ databases">
        <authorList>
            <consortium name="Pathogen Informatics"/>
            <person name="Murphy D."/>
        </authorList>
    </citation>
    <scope>NUCLEOTIDE SEQUENCE [LARGE SCALE GENOMIC DNA]</scope>
    <source>
        <strain evidence="2">IP6945</strain>
    </source>
</reference>
<dbReference type="AlphaFoldDB" id="A0A0T9P0X5"/>
<sequence length="33" mass="3567">MMTGTPLRGTSIPFLFDAAALLAAFLHPNHLLE</sequence>
<evidence type="ECO:0000313" key="1">
    <source>
        <dbReference type="EMBL" id="CNH39316.1"/>
    </source>
</evidence>
<organism evidence="1 2">
    <name type="scientific">Yersinia thracica</name>
    <dbReference type="NCBI Taxonomy" id="2890319"/>
    <lineage>
        <taxon>Bacteria</taxon>
        <taxon>Pseudomonadati</taxon>
        <taxon>Pseudomonadota</taxon>
        <taxon>Gammaproteobacteria</taxon>
        <taxon>Enterobacterales</taxon>
        <taxon>Yersiniaceae</taxon>
        <taxon>Yersinia</taxon>
    </lineage>
</organism>
<name>A0A0T9P0X5_9GAMM</name>
<protein>
    <submittedName>
        <fullName evidence="1">Uncharacterized protein</fullName>
    </submittedName>
</protein>
<evidence type="ECO:0000313" key="2">
    <source>
        <dbReference type="Proteomes" id="UP000041882"/>
    </source>
</evidence>
<proteinExistence type="predicted"/>